<dbReference type="AlphaFoldDB" id="A0A4V0Z3H4"/>
<feature type="chain" id="PRO_5021030053" evidence="1">
    <location>
        <begin position="22"/>
        <end position="162"/>
    </location>
</feature>
<proteinExistence type="predicted"/>
<sequence>MKLKSIAVAAALLPAFGSAFADDFNVNLIGGPNVYSAGLAATHLSGDFTDTFTFTGFDGAGTVFAGLINNASAFSDLTFTEVTLNGVAVPAYGDVGPLSIAAILGQATTGPLTLVVSGTVTGQVASYGGNFSVTAVPEPATYGMLAGGLAVLAFAARRRKQQ</sequence>
<dbReference type="EMBL" id="CP035913">
    <property type="protein sequence ID" value="QBE63453.1"/>
    <property type="molecule type" value="Genomic_DNA"/>
</dbReference>
<name>A0A4V0Z3H4_9BURK</name>
<dbReference type="NCBIfam" id="NF038126">
    <property type="entry name" value="PEP_CTERM_FxDxF"/>
    <property type="match status" value="1"/>
</dbReference>
<dbReference type="KEGG" id="plue:EWM63_11140"/>
<dbReference type="RefSeq" id="WP_130186576.1">
    <property type="nucleotide sequence ID" value="NZ_CP035913.1"/>
</dbReference>
<accession>A0A4V0Z3H4</accession>
<feature type="signal peptide" evidence="1">
    <location>
        <begin position="1"/>
        <end position="21"/>
    </location>
</feature>
<dbReference type="NCBIfam" id="TIGR02595">
    <property type="entry name" value="PEP_CTERM"/>
    <property type="match status" value="1"/>
</dbReference>
<evidence type="ECO:0000313" key="4">
    <source>
        <dbReference type="Proteomes" id="UP000290637"/>
    </source>
</evidence>
<gene>
    <name evidence="3" type="ORF">EWM63_11140</name>
</gene>
<dbReference type="OrthoDB" id="8757098at2"/>
<keyword evidence="4" id="KW-1185">Reference proteome</keyword>
<organism evidence="3 4">
    <name type="scientific">Pseudoduganella lutea</name>
    <dbReference type="NCBI Taxonomy" id="321985"/>
    <lineage>
        <taxon>Bacteria</taxon>
        <taxon>Pseudomonadati</taxon>
        <taxon>Pseudomonadota</taxon>
        <taxon>Betaproteobacteria</taxon>
        <taxon>Burkholderiales</taxon>
        <taxon>Oxalobacteraceae</taxon>
        <taxon>Telluria group</taxon>
        <taxon>Pseudoduganella</taxon>
    </lineage>
</organism>
<evidence type="ECO:0000256" key="1">
    <source>
        <dbReference type="SAM" id="SignalP"/>
    </source>
</evidence>
<dbReference type="Proteomes" id="UP000290637">
    <property type="component" value="Chromosome"/>
</dbReference>
<evidence type="ECO:0000313" key="3">
    <source>
        <dbReference type="EMBL" id="QBE63453.1"/>
    </source>
</evidence>
<dbReference type="InterPro" id="IPR013424">
    <property type="entry name" value="Ice-binding_C"/>
</dbReference>
<feature type="domain" description="Ice-binding protein C-terminal" evidence="2">
    <location>
        <begin position="135"/>
        <end position="159"/>
    </location>
</feature>
<keyword evidence="1" id="KW-0732">Signal</keyword>
<dbReference type="Pfam" id="PF07589">
    <property type="entry name" value="PEP-CTERM"/>
    <property type="match status" value="1"/>
</dbReference>
<protein>
    <submittedName>
        <fullName evidence="3">PEP-CTERM sorting domain-containing protein</fullName>
    </submittedName>
</protein>
<evidence type="ECO:0000259" key="2">
    <source>
        <dbReference type="Pfam" id="PF07589"/>
    </source>
</evidence>
<reference evidence="3 4" key="1">
    <citation type="submission" date="2019-02" db="EMBL/GenBank/DDBJ databases">
        <title>Draft Genome Sequences of Six Type Strains of the Genus Massilia.</title>
        <authorList>
            <person name="Miess H."/>
            <person name="Frediansyhah A."/>
            <person name="Gross H."/>
        </authorList>
    </citation>
    <scope>NUCLEOTIDE SEQUENCE [LARGE SCALE GENOMIC DNA]</scope>
    <source>
        <strain evidence="3 4">DSM 17473</strain>
    </source>
</reference>